<dbReference type="PROSITE" id="PS51420">
    <property type="entry name" value="RHO"/>
    <property type="match status" value="1"/>
</dbReference>
<dbReference type="GO" id="GO:0003688">
    <property type="term" value="F:DNA replication origin binding"/>
    <property type="evidence" value="ECO:0007669"/>
    <property type="project" value="TreeGrafter"/>
</dbReference>
<dbReference type="GO" id="GO:0005524">
    <property type="term" value="F:ATP binding"/>
    <property type="evidence" value="ECO:0007669"/>
    <property type="project" value="InterPro"/>
</dbReference>
<dbReference type="Gene3D" id="1.20.920.10">
    <property type="entry name" value="Bromodomain-like"/>
    <property type="match status" value="1"/>
</dbReference>
<keyword evidence="4" id="KW-0235">DNA replication</keyword>
<comment type="caution">
    <text evidence="18">The sequence shown here is derived from an EMBL/GenBank/DDBJ whole genome shotgun (WGS) entry which is preliminary data.</text>
</comment>
<keyword evidence="6" id="KW-0547">Nucleotide-binding</keyword>
<sequence length="1461" mass="167550">MFAVTDNAGKCHLIGIDQTASYEMFHDRAIHGQKFRSDYDDYEEYTFDEENRVLVNVNSGIPQNSSISREVVNWGGAPYLKQTTQSHLKAISTGIPEVQEWQEDNWKRDVLVEEVEEIKYGSLVKHIMDKKDVTKRRRRIIIEDEYEYVDPVLLDETSFPLQDDSDDEDYIPGLSDREGTPDSTEETDFMELDAIPISVVNSPDMDSDYGVKTRRQKKAEKKAQKDRRLAAAGVSSTNHKNKKKRKRSRVELSDGGENDEYVEPSNNDYGIAGPSSRPLRRVKRRINYGESETTSSEEDSFIENDHASFETGSRRARSPKSPSGSEYQEDSEQEESQNNVDSPYVVSSSQHEVSPCEDTHGNYGGDDESFMEDDIEQDYEKVVVGVSSQVSGQVRTILSDSMDTADPDDDTRPEWIRMIRPQASPYHPQIGDVIIYFLNGHKEMLRRCFHDSDNSILLQTLGPGDPTLHKDHAWNRASTYKKARDNILYCLIEDIEWTRGDKNKPFVKITAKTLNLQDYQNNKQLLPIDPMFDRRATSKAIIYYYDYMNMGDFIVLYDRVAAGLNKRLRIDEKVFATYDNTPYSGTIVQINRNKTFNDWSPWQTYTVNWDEPNDPENTQDTLHSWELKRENEQDLVDNQTYGEEDKMTMSNIISELINEVDFEWFVNHVNFTEVVDYLPKIPYPMCLRMIEARIHNNWYRSLRAIKADIDLIHWNATNYNESGTEIPLAANKLLNQFKRLTERNRSSDVVLIGDSGVGKSNLLSRFTRNEFNLESKSTIGVEFATRSIPVDNKTVKAQIWDTAGQERYRAITSAYYRGAVGALLVYDIAKHVTYENVNRWLKELRDHADSNIVIMLVGNKSDLRHLRAVPTEEAKQFAAENNLSFIETSALDASNVELAFQNILTEIYRIVSNKALENNTGDVTKPTAGETIQVTSMPDEKQTTGKSLILNFSDELYEEKSTPKRKRRVLFTPRRNNRSNKSATFSTPKRNKSIKSVADITPKRNKRITVSTCTEEDTDEDITHKSYPIVTVLITPKKNKLPDSQAFEQIVTPPSIRKRSGRLSSNINNRIKPTSKPLSRYDIAREKLRLEEVPVNFPCREKEYGKVYDKIKESIDEFKGRRIFISGQPGTGKTATVRQVIKNLNEKAFRRELNSFEFVEINGMEVKPPEKVYSVLWEGLTGDRISYKDAESLLNETFHDKDQRVSIVFMIDEFDSLITKKSIVFSNLLEWTALPNSGFVLIALTNEIRLPHSLLSKSQESKFGLERLDFEPYTHEQLFIILKSRLENIDIFAKEAVEFTARKVSAISQDARNALFICRYAVGVLETQVKNKLVSGNSRVTIQMVLEAIRKTNTPWKKYISRSSLQVKVFLYALLLLKKNGKFEIELKDVIRKYNKICEIKGISSPSPTILMNIAYDLLSSSMLVLDPSKDLDSLVDFNGIESDVSSVLSNDLFFKDLVGW</sequence>
<evidence type="ECO:0000313" key="18">
    <source>
        <dbReference type="EMBL" id="CAI2171566.1"/>
    </source>
</evidence>
<dbReference type="InterPro" id="IPR003959">
    <property type="entry name" value="ATPase_AAA_core"/>
</dbReference>
<evidence type="ECO:0000256" key="15">
    <source>
        <dbReference type="PROSITE-ProRule" id="PRU00035"/>
    </source>
</evidence>
<evidence type="ECO:0000256" key="8">
    <source>
        <dbReference type="ARBA" id="ARBA00023125"/>
    </source>
</evidence>
<feature type="compositionally biased region" description="Basic residues" evidence="16">
    <location>
        <begin position="239"/>
        <end position="248"/>
    </location>
</feature>
<keyword evidence="8" id="KW-0238">DNA-binding</keyword>
<dbReference type="PROSITE" id="PS50014">
    <property type="entry name" value="BROMODOMAIN_2"/>
    <property type="match status" value="1"/>
</dbReference>
<dbReference type="InterPro" id="IPR005225">
    <property type="entry name" value="Small_GTP-bd"/>
</dbReference>
<dbReference type="InterPro" id="IPR050311">
    <property type="entry name" value="ORC1/CDC6"/>
</dbReference>
<evidence type="ECO:0000256" key="9">
    <source>
        <dbReference type="ARBA" id="ARBA00023134"/>
    </source>
</evidence>
<dbReference type="GO" id="GO:0000139">
    <property type="term" value="C:Golgi membrane"/>
    <property type="evidence" value="ECO:0007669"/>
    <property type="project" value="UniProtKB-SubCell"/>
</dbReference>
<evidence type="ECO:0000256" key="7">
    <source>
        <dbReference type="ARBA" id="ARBA00023117"/>
    </source>
</evidence>
<dbReference type="OrthoDB" id="1926878at2759"/>
<comment type="similarity">
    <text evidence="3">Belongs to the ORC1 family.</text>
</comment>
<dbReference type="SMART" id="SM00173">
    <property type="entry name" value="RAS"/>
    <property type="match status" value="1"/>
</dbReference>
<dbReference type="EMBL" id="CAMKVN010000833">
    <property type="protein sequence ID" value="CAI2171566.1"/>
    <property type="molecule type" value="Genomic_DNA"/>
</dbReference>
<dbReference type="GO" id="GO:0005664">
    <property type="term" value="C:nuclear origin of replication recognition complex"/>
    <property type="evidence" value="ECO:0007669"/>
    <property type="project" value="TreeGrafter"/>
</dbReference>
<evidence type="ECO:0000256" key="13">
    <source>
        <dbReference type="ARBA" id="ARBA00023289"/>
    </source>
</evidence>
<keyword evidence="11" id="KW-0539">Nucleus</keyword>
<dbReference type="GO" id="GO:0006887">
    <property type="term" value="P:exocytosis"/>
    <property type="evidence" value="ECO:0007669"/>
    <property type="project" value="UniProtKB-ARBA"/>
</dbReference>
<feature type="region of interest" description="Disordered" evidence="16">
    <location>
        <begin position="201"/>
        <end position="276"/>
    </location>
</feature>
<evidence type="ECO:0000256" key="5">
    <source>
        <dbReference type="ARBA" id="ARBA00022723"/>
    </source>
</evidence>
<dbReference type="NCBIfam" id="TIGR00231">
    <property type="entry name" value="small_GTP"/>
    <property type="match status" value="1"/>
</dbReference>
<dbReference type="InterPro" id="IPR015163">
    <property type="entry name" value="Cdc6_C"/>
</dbReference>
<feature type="domain" description="Bromo" evidence="17">
    <location>
        <begin position="665"/>
        <end position="727"/>
    </location>
</feature>
<dbReference type="Pfam" id="PF00004">
    <property type="entry name" value="AAA"/>
    <property type="match status" value="1"/>
</dbReference>
<dbReference type="InterPro" id="IPR001806">
    <property type="entry name" value="Small_GTPase"/>
</dbReference>
<evidence type="ECO:0000256" key="4">
    <source>
        <dbReference type="ARBA" id="ARBA00022705"/>
    </source>
</evidence>
<comment type="subcellular location">
    <subcellularLocation>
        <location evidence="14">Golgi apparatus membrane</location>
        <topology evidence="14">Lipid-anchor</topology>
    </subcellularLocation>
    <subcellularLocation>
        <location evidence="1">Nucleus</location>
    </subcellularLocation>
</comment>
<dbReference type="GO" id="GO:0006325">
    <property type="term" value="P:chromatin organization"/>
    <property type="evidence" value="ECO:0007669"/>
    <property type="project" value="UniProtKB-ARBA"/>
</dbReference>
<evidence type="ECO:0000256" key="11">
    <source>
        <dbReference type="ARBA" id="ARBA00023242"/>
    </source>
</evidence>
<dbReference type="SMART" id="SM00176">
    <property type="entry name" value="RAN"/>
    <property type="match status" value="1"/>
</dbReference>
<organism evidence="18 19">
    <name type="scientific">Funneliformis geosporum</name>
    <dbReference type="NCBI Taxonomy" id="1117311"/>
    <lineage>
        <taxon>Eukaryota</taxon>
        <taxon>Fungi</taxon>
        <taxon>Fungi incertae sedis</taxon>
        <taxon>Mucoromycota</taxon>
        <taxon>Glomeromycotina</taxon>
        <taxon>Glomeromycetes</taxon>
        <taxon>Glomerales</taxon>
        <taxon>Glomeraceae</taxon>
        <taxon>Funneliformis</taxon>
    </lineage>
</organism>
<dbReference type="CDD" id="cd01868">
    <property type="entry name" value="Rab11_like"/>
    <property type="match status" value="1"/>
</dbReference>
<dbReference type="GO" id="GO:0046872">
    <property type="term" value="F:metal ion binding"/>
    <property type="evidence" value="ECO:0007669"/>
    <property type="project" value="UniProtKB-KW"/>
</dbReference>
<dbReference type="InterPro" id="IPR001487">
    <property type="entry name" value="Bromodomain"/>
</dbReference>
<keyword evidence="10" id="KW-0472">Membrane</keyword>
<keyword evidence="13" id="KW-0636">Prenylation</keyword>
<feature type="region of interest" description="Disordered" evidence="16">
    <location>
        <begin position="288"/>
        <end position="370"/>
    </location>
</feature>
<dbReference type="Pfam" id="PF00071">
    <property type="entry name" value="Ras"/>
    <property type="match status" value="1"/>
</dbReference>
<dbReference type="Proteomes" id="UP001153678">
    <property type="component" value="Unassembled WGS sequence"/>
</dbReference>
<dbReference type="PRINTS" id="PR00449">
    <property type="entry name" value="RASTRNSFRMNG"/>
</dbReference>
<keyword evidence="12" id="KW-0449">Lipoprotein</keyword>
<protein>
    <submittedName>
        <fullName evidence="18">11733_t:CDS:1</fullName>
    </submittedName>
</protein>
<evidence type="ECO:0000259" key="17">
    <source>
        <dbReference type="PROSITE" id="PS50014"/>
    </source>
</evidence>
<dbReference type="Pfam" id="PF09079">
    <property type="entry name" value="WHD_Cdc6"/>
    <property type="match status" value="1"/>
</dbReference>
<keyword evidence="19" id="KW-1185">Reference proteome</keyword>
<gene>
    <name evidence="18" type="ORF">FWILDA_LOCUS5144</name>
</gene>
<dbReference type="SMART" id="SM00174">
    <property type="entry name" value="RHO"/>
    <property type="match status" value="1"/>
</dbReference>
<dbReference type="Gene3D" id="3.40.50.300">
    <property type="entry name" value="P-loop containing nucleotide triphosphate hydrolases"/>
    <property type="match status" value="2"/>
</dbReference>
<dbReference type="SMART" id="SM00297">
    <property type="entry name" value="BROMO"/>
    <property type="match status" value="1"/>
</dbReference>
<comment type="similarity">
    <text evidence="2">Belongs to the small GTPase superfamily. Rab family.</text>
</comment>
<dbReference type="PANTHER" id="PTHR10763:SF23">
    <property type="entry name" value="ORIGIN RECOGNITION COMPLEX SUBUNIT 1"/>
    <property type="match status" value="1"/>
</dbReference>
<dbReference type="CDD" id="cd04369">
    <property type="entry name" value="Bromodomain"/>
    <property type="match status" value="1"/>
</dbReference>
<dbReference type="PROSITE" id="PS51421">
    <property type="entry name" value="RAS"/>
    <property type="match status" value="1"/>
</dbReference>
<dbReference type="SUPFAM" id="SSF47370">
    <property type="entry name" value="Bromodomain"/>
    <property type="match status" value="1"/>
</dbReference>
<name>A0A9W4SJA8_9GLOM</name>
<evidence type="ECO:0000256" key="1">
    <source>
        <dbReference type="ARBA" id="ARBA00004123"/>
    </source>
</evidence>
<dbReference type="GO" id="GO:0033314">
    <property type="term" value="P:mitotic DNA replication checkpoint signaling"/>
    <property type="evidence" value="ECO:0007669"/>
    <property type="project" value="TreeGrafter"/>
</dbReference>
<reference evidence="18" key="1">
    <citation type="submission" date="2022-08" db="EMBL/GenBank/DDBJ databases">
        <authorList>
            <person name="Kallberg Y."/>
            <person name="Tangrot J."/>
            <person name="Rosling A."/>
        </authorList>
    </citation>
    <scope>NUCLEOTIDE SEQUENCE</scope>
    <source>
        <strain evidence="18">Wild A</strain>
    </source>
</reference>
<evidence type="ECO:0000256" key="6">
    <source>
        <dbReference type="ARBA" id="ARBA00022741"/>
    </source>
</evidence>
<feature type="compositionally biased region" description="Polar residues" evidence="16">
    <location>
        <begin position="338"/>
        <end position="352"/>
    </location>
</feature>
<dbReference type="InterPro" id="IPR036427">
    <property type="entry name" value="Bromodomain-like_sf"/>
</dbReference>
<evidence type="ECO:0000313" key="19">
    <source>
        <dbReference type="Proteomes" id="UP001153678"/>
    </source>
</evidence>
<dbReference type="GO" id="GO:0003924">
    <property type="term" value="F:GTPase activity"/>
    <property type="evidence" value="ECO:0007669"/>
    <property type="project" value="InterPro"/>
</dbReference>
<evidence type="ECO:0000256" key="16">
    <source>
        <dbReference type="SAM" id="MobiDB-lite"/>
    </source>
</evidence>
<dbReference type="PROSITE" id="PS51419">
    <property type="entry name" value="RAB"/>
    <property type="match status" value="1"/>
</dbReference>
<evidence type="ECO:0000256" key="12">
    <source>
        <dbReference type="ARBA" id="ARBA00023288"/>
    </source>
</evidence>
<dbReference type="FunFam" id="3.40.50.300:FF:000067">
    <property type="entry name" value="ras-related protein RABA1f"/>
    <property type="match status" value="1"/>
</dbReference>
<dbReference type="GO" id="GO:0005525">
    <property type="term" value="F:GTP binding"/>
    <property type="evidence" value="ECO:0007669"/>
    <property type="project" value="UniProtKB-KW"/>
</dbReference>
<evidence type="ECO:0000256" key="14">
    <source>
        <dbReference type="ARBA" id="ARBA00037794"/>
    </source>
</evidence>
<dbReference type="SMART" id="SM00382">
    <property type="entry name" value="AAA"/>
    <property type="match status" value="1"/>
</dbReference>
<dbReference type="Gene3D" id="1.10.8.60">
    <property type="match status" value="1"/>
</dbReference>
<dbReference type="CDD" id="cd00009">
    <property type="entry name" value="AAA"/>
    <property type="match status" value="1"/>
</dbReference>
<keyword evidence="5" id="KW-0479">Metal-binding</keyword>
<evidence type="ECO:0000256" key="3">
    <source>
        <dbReference type="ARBA" id="ARBA00008398"/>
    </source>
</evidence>
<dbReference type="GO" id="GO:0016887">
    <property type="term" value="F:ATP hydrolysis activity"/>
    <property type="evidence" value="ECO:0007669"/>
    <property type="project" value="InterPro"/>
</dbReference>
<dbReference type="InterPro" id="IPR027417">
    <property type="entry name" value="P-loop_NTPase"/>
</dbReference>
<dbReference type="SMART" id="SM00175">
    <property type="entry name" value="RAB"/>
    <property type="match status" value="1"/>
</dbReference>
<dbReference type="GO" id="GO:0016197">
    <property type="term" value="P:endosomal transport"/>
    <property type="evidence" value="ECO:0007669"/>
    <property type="project" value="UniProtKB-ARBA"/>
</dbReference>
<evidence type="ECO:0000256" key="10">
    <source>
        <dbReference type="ARBA" id="ARBA00023136"/>
    </source>
</evidence>
<evidence type="ECO:0000256" key="2">
    <source>
        <dbReference type="ARBA" id="ARBA00006270"/>
    </source>
</evidence>
<keyword evidence="7 15" id="KW-0103">Bromodomain</keyword>
<dbReference type="Pfam" id="PF00439">
    <property type="entry name" value="Bromodomain"/>
    <property type="match status" value="1"/>
</dbReference>
<dbReference type="SUPFAM" id="SSF52540">
    <property type="entry name" value="P-loop containing nucleoside triphosphate hydrolases"/>
    <property type="match status" value="2"/>
</dbReference>
<feature type="region of interest" description="Disordered" evidence="16">
    <location>
        <begin position="158"/>
        <end position="187"/>
    </location>
</feature>
<dbReference type="PANTHER" id="PTHR10763">
    <property type="entry name" value="CELL DIVISION CONTROL PROTEIN 6-RELATED"/>
    <property type="match status" value="1"/>
</dbReference>
<proteinExistence type="inferred from homology"/>
<keyword evidence="9" id="KW-0342">GTP-binding</keyword>
<accession>A0A9W4SJA8</accession>
<dbReference type="InterPro" id="IPR003593">
    <property type="entry name" value="AAA+_ATPase"/>
</dbReference>
<dbReference type="GO" id="GO:0006270">
    <property type="term" value="P:DNA replication initiation"/>
    <property type="evidence" value="ECO:0007669"/>
    <property type="project" value="TreeGrafter"/>
</dbReference>